<keyword evidence="2" id="KW-1133">Transmembrane helix</keyword>
<feature type="region of interest" description="Disordered" evidence="1">
    <location>
        <begin position="85"/>
        <end position="108"/>
    </location>
</feature>
<keyword evidence="4" id="KW-1185">Reference proteome</keyword>
<feature type="transmembrane region" description="Helical" evidence="2">
    <location>
        <begin position="55"/>
        <end position="74"/>
    </location>
</feature>
<reference evidence="3 4" key="1">
    <citation type="submission" date="2013-02" db="EMBL/GenBank/DDBJ databases">
        <authorList>
            <person name="Genoscope - CEA"/>
        </authorList>
    </citation>
    <scope>NUCLEOTIDE SEQUENCE [LARGE SCALE GENOMIC DNA]</scope>
    <source>
        <strain evidence="3 4">STM 2683</strain>
    </source>
</reference>
<gene>
    <name evidence="3" type="ORF">MESS2_730260</name>
</gene>
<evidence type="ECO:0000256" key="2">
    <source>
        <dbReference type="SAM" id="Phobius"/>
    </source>
</evidence>
<organism evidence="3 4">
    <name type="scientific">Mesorhizobium metallidurans STM 2683</name>
    <dbReference type="NCBI Taxonomy" id="1297569"/>
    <lineage>
        <taxon>Bacteria</taxon>
        <taxon>Pseudomonadati</taxon>
        <taxon>Pseudomonadota</taxon>
        <taxon>Alphaproteobacteria</taxon>
        <taxon>Hyphomicrobiales</taxon>
        <taxon>Phyllobacteriaceae</taxon>
        <taxon>Mesorhizobium</taxon>
    </lineage>
</organism>
<dbReference type="AlphaFoldDB" id="M5ETS7"/>
<evidence type="ECO:0000313" key="3">
    <source>
        <dbReference type="EMBL" id="CCV08364.1"/>
    </source>
</evidence>
<protein>
    <recommendedName>
        <fullName evidence="5">Transmembrane protein</fullName>
    </recommendedName>
</protein>
<evidence type="ECO:0008006" key="5">
    <source>
        <dbReference type="Google" id="ProtNLM"/>
    </source>
</evidence>
<dbReference type="STRING" id="1297569.MESS2_730260"/>
<dbReference type="eggNOG" id="ENOG5033I37">
    <property type="taxonomic scope" value="Bacteria"/>
</dbReference>
<dbReference type="OrthoDB" id="8266027at2"/>
<proteinExistence type="predicted"/>
<dbReference type="EMBL" id="CAUM01000143">
    <property type="protein sequence ID" value="CCV08364.1"/>
    <property type="molecule type" value="Genomic_DNA"/>
</dbReference>
<keyword evidence="2" id="KW-0812">Transmembrane</keyword>
<dbReference type="Proteomes" id="UP000012062">
    <property type="component" value="Unassembled WGS sequence"/>
</dbReference>
<sequence length="108" mass="11008">MTTTELTQARQALPSRDVQSFRRALGGRRGLIAAGAAIAAAGLAFNWSWLVAAGIAPVLLGLLPCAAMCALGLCMNRMTSGSCSAENVAREDGADSPKTPSADMKGNG</sequence>
<keyword evidence="2" id="KW-0472">Membrane</keyword>
<name>M5ETS7_9HYPH</name>
<comment type="caution">
    <text evidence="3">The sequence shown here is derived from an EMBL/GenBank/DDBJ whole genome shotgun (WGS) entry which is preliminary data.</text>
</comment>
<feature type="transmembrane region" description="Helical" evidence="2">
    <location>
        <begin position="30"/>
        <end position="49"/>
    </location>
</feature>
<evidence type="ECO:0000256" key="1">
    <source>
        <dbReference type="SAM" id="MobiDB-lite"/>
    </source>
</evidence>
<dbReference type="RefSeq" id="WP_008877240.1">
    <property type="nucleotide sequence ID" value="NZ_CAUM01000143.1"/>
</dbReference>
<evidence type="ECO:0000313" key="4">
    <source>
        <dbReference type="Proteomes" id="UP000012062"/>
    </source>
</evidence>
<accession>M5ETS7</accession>